<keyword evidence="5" id="KW-1185">Reference proteome</keyword>
<sequence>MNSQDQSLKQQQAAAWMAAAQAVQQQQQSAGYSGGYGMNQPQQQQQQQYAQYYQQLYQQLQYSVGGLQGTVAGGGASGFGGANNTNNGNVGNAASGFVSGGPMSNLSDNGNSSDGVGSSSGGGMSGNTFFSSQQQQQQQQQSGGDGMGFKQAPSQFGPIRFNINKHPQRVSPMVAANPLAAASQIHAQQQQQHIQQQQHQQMMAAFQNQNQNGTGGKKKRKKNKNNNNNMNNQSMGGNGGGSIFMNGAGGAGSTNIPPLMPAGSLPSNGGGASNAANFPTPPPDLSKPPPPLPAVSMPVVGTVGLPAPQAPTPPNVLPPPKMADQQFHVPTDGWPQGLNNFVSRCYAKCKTDFDKDQIDICLKGRITAAANKGELWTKDWDNEPVPSVHSERNQQVLLPPSMNSNSLGVSLGLGSNIGNKGKSLGQYQSPLGNTGKGGNQQPQQFNSTGKKGTAGAGLSQSLGTRLGVKAGGSSSGRKTRPSRSRSRSPSRYSSSGSRNRRSRSSSDDSRSPRRKNRRSSSSSEEDSRPTYNNKSFSKGGNKQQQQQKNNKNQKQNGKNQQNQRNNNKGFYSEHGQIGGAVEGDLEQLKKRAARFNNQGGKKVASPPVVASNIVSPFGRKADRRLTMPTASRIYIDDAADRRDDDDDDEVDLFDLHIVGTCRDLEKSFLRLTKAPAPCEVRPVEVLRHSLQNVKKKWVDKQDYFYACDQLKSIRQDLTVQGIRDAFTVQVYETHARIAMEKGDHEEFNQCQTQLKMLYADVGGENHLEFTAYRILYYIFTKNTSDLTTILRSLTAADKESDIVRFALRLRSAWALSNYSTFFKLYREAPLMAGYLIDWFIERERKLALKSIIKAYVCEQGLLFWLWERCGVAFGMLEPKESTKSMQVTALSANRHMMHMQHSEYRSTYRPNLAVEMVAQTLAFTSEEKCSEWLASLEISMIFVPATAAKTSSPTASTTTTTTAGGGVAGNAAAAAAPAADTKSANKKVIDCKQSMNALVNF</sequence>
<feature type="compositionally biased region" description="Low complexity" evidence="1">
    <location>
        <begin position="225"/>
        <end position="235"/>
    </location>
</feature>
<dbReference type="PANTHER" id="PTHR12436:SF4">
    <property type="entry name" value="LEUKOCYTE RECEPTOR CLUSTER MEMBER 8"/>
    <property type="match status" value="1"/>
</dbReference>
<dbReference type="Pfam" id="PF03399">
    <property type="entry name" value="SAC3_GANP"/>
    <property type="match status" value="1"/>
</dbReference>
<dbReference type="EnsemblMetazoa" id="ASIC006051-RA">
    <property type="protein sequence ID" value="ASIC006051-PA"/>
    <property type="gene ID" value="ASIC006051"/>
</dbReference>
<dbReference type="AlphaFoldDB" id="A0A084VL14"/>
<dbReference type="OMA" id="MMAAFQN"/>
<feature type="region of interest" description="Disordered" evidence="1">
    <location>
        <begin position="101"/>
        <end position="162"/>
    </location>
</feature>
<feature type="domain" description="SAC3/GANP/THP3 conserved" evidence="2">
    <location>
        <begin position="672"/>
        <end position="855"/>
    </location>
</feature>
<dbReference type="VEuPathDB" id="VectorBase:ASIC006051"/>
<evidence type="ECO:0000313" key="5">
    <source>
        <dbReference type="Proteomes" id="UP000030765"/>
    </source>
</evidence>
<feature type="region of interest" description="Disordered" evidence="1">
    <location>
        <begin position="209"/>
        <end position="243"/>
    </location>
</feature>
<feature type="compositionally biased region" description="Pro residues" evidence="1">
    <location>
        <begin position="279"/>
        <end position="289"/>
    </location>
</feature>
<name>A0A084VL14_ANOSI</name>
<dbReference type="VEuPathDB" id="VectorBase:ASIS015035"/>
<evidence type="ECO:0000256" key="1">
    <source>
        <dbReference type="SAM" id="MobiDB-lite"/>
    </source>
</evidence>
<organism evidence="3">
    <name type="scientific">Anopheles sinensis</name>
    <name type="common">Mosquito</name>
    <dbReference type="NCBI Taxonomy" id="74873"/>
    <lineage>
        <taxon>Eukaryota</taxon>
        <taxon>Metazoa</taxon>
        <taxon>Ecdysozoa</taxon>
        <taxon>Arthropoda</taxon>
        <taxon>Hexapoda</taxon>
        <taxon>Insecta</taxon>
        <taxon>Pterygota</taxon>
        <taxon>Neoptera</taxon>
        <taxon>Endopterygota</taxon>
        <taxon>Diptera</taxon>
        <taxon>Nematocera</taxon>
        <taxon>Culicoidea</taxon>
        <taxon>Culicidae</taxon>
        <taxon>Anophelinae</taxon>
        <taxon>Anopheles</taxon>
    </lineage>
</organism>
<dbReference type="STRING" id="74873.A0A084VL14"/>
<dbReference type="OrthoDB" id="199574at2759"/>
<reference evidence="4" key="2">
    <citation type="submission" date="2020-05" db="UniProtKB">
        <authorList>
            <consortium name="EnsemblMetazoa"/>
        </authorList>
    </citation>
    <scope>IDENTIFICATION</scope>
</reference>
<feature type="compositionally biased region" description="Low complexity" evidence="1">
    <location>
        <begin position="538"/>
        <end position="569"/>
    </location>
</feature>
<accession>A0A084VL14</accession>
<proteinExistence type="predicted"/>
<dbReference type="InterPro" id="IPR005062">
    <property type="entry name" value="SAC3/GANP/THP3_conserved"/>
</dbReference>
<feature type="compositionally biased region" description="Basic residues" evidence="1">
    <location>
        <begin position="477"/>
        <end position="488"/>
    </location>
</feature>
<dbReference type="PANTHER" id="PTHR12436">
    <property type="entry name" value="80 KDA MCM3-ASSOCIATED PROTEIN"/>
    <property type="match status" value="1"/>
</dbReference>
<feature type="compositionally biased region" description="Low complexity" evidence="1">
    <location>
        <begin position="126"/>
        <end position="142"/>
    </location>
</feature>
<evidence type="ECO:0000313" key="3">
    <source>
        <dbReference type="EMBL" id="KFB38658.1"/>
    </source>
</evidence>
<evidence type="ECO:0000259" key="2">
    <source>
        <dbReference type="Pfam" id="PF03399"/>
    </source>
</evidence>
<dbReference type="EMBL" id="ATLV01014395">
    <property type="status" value="NOT_ANNOTATED_CDS"/>
    <property type="molecule type" value="Genomic_DNA"/>
</dbReference>
<dbReference type="EMBL" id="KE524970">
    <property type="protein sequence ID" value="KFB38658.1"/>
    <property type="molecule type" value="Genomic_DNA"/>
</dbReference>
<dbReference type="InterPro" id="IPR045107">
    <property type="entry name" value="SAC3/GANP/THP3"/>
</dbReference>
<evidence type="ECO:0000313" key="4">
    <source>
        <dbReference type="EnsemblMetazoa" id="ASIC006051-PA"/>
    </source>
</evidence>
<keyword evidence="3" id="KW-0675">Receptor</keyword>
<feature type="compositionally biased region" description="Low complexity" evidence="1">
    <location>
        <begin position="104"/>
        <end position="117"/>
    </location>
</feature>
<dbReference type="Gene3D" id="1.25.40.990">
    <property type="match status" value="1"/>
</dbReference>
<feature type="region of interest" description="Disordered" evidence="1">
    <location>
        <begin position="255"/>
        <end position="289"/>
    </location>
</feature>
<protein>
    <submittedName>
        <fullName evidence="3 4">Leukocyte receptor</fullName>
    </submittedName>
</protein>
<feature type="compositionally biased region" description="Polar residues" evidence="1">
    <location>
        <begin position="439"/>
        <end position="450"/>
    </location>
</feature>
<dbReference type="GO" id="GO:0005634">
    <property type="term" value="C:nucleus"/>
    <property type="evidence" value="ECO:0007669"/>
    <property type="project" value="TreeGrafter"/>
</dbReference>
<feature type="region of interest" description="Disordered" evidence="1">
    <location>
        <begin position="420"/>
        <end position="576"/>
    </location>
</feature>
<dbReference type="FunFam" id="1.25.40.990:FF:000010">
    <property type="entry name" value="Leukocyte receptor cluster member"/>
    <property type="match status" value="1"/>
</dbReference>
<dbReference type="Proteomes" id="UP000030765">
    <property type="component" value="Unassembled WGS sequence"/>
</dbReference>
<reference evidence="3 5" key="1">
    <citation type="journal article" date="2014" name="BMC Genomics">
        <title>Genome sequence of Anopheles sinensis provides insight into genetics basis of mosquito competence for malaria parasites.</title>
        <authorList>
            <person name="Zhou D."/>
            <person name="Zhang D."/>
            <person name="Ding G."/>
            <person name="Shi L."/>
            <person name="Hou Q."/>
            <person name="Ye Y."/>
            <person name="Xu Y."/>
            <person name="Zhou H."/>
            <person name="Xiong C."/>
            <person name="Li S."/>
            <person name="Yu J."/>
            <person name="Hong S."/>
            <person name="Yu X."/>
            <person name="Zou P."/>
            <person name="Chen C."/>
            <person name="Chang X."/>
            <person name="Wang W."/>
            <person name="Lv Y."/>
            <person name="Sun Y."/>
            <person name="Ma L."/>
            <person name="Shen B."/>
            <person name="Zhu C."/>
        </authorList>
    </citation>
    <scope>NUCLEOTIDE SEQUENCE [LARGE SCALE GENOMIC DNA]</scope>
</reference>
<gene>
    <name evidence="3" type="ORF">ZHAS_00006051</name>
</gene>